<evidence type="ECO:0000256" key="1">
    <source>
        <dbReference type="SAM" id="Coils"/>
    </source>
</evidence>
<feature type="compositionally biased region" description="Low complexity" evidence="2">
    <location>
        <begin position="349"/>
        <end position="362"/>
    </location>
</feature>
<gene>
    <name evidence="3" type="ORF">HBR001_LOCUS6943</name>
</gene>
<proteinExistence type="predicted"/>
<accession>A0AAV0ULY8</accession>
<reference evidence="3" key="1">
    <citation type="submission" date="2022-12" db="EMBL/GenBank/DDBJ databases">
        <authorList>
            <person name="Webb A."/>
        </authorList>
    </citation>
    <scope>NUCLEOTIDE SEQUENCE</scope>
    <source>
        <strain evidence="3">Hp1</strain>
    </source>
</reference>
<dbReference type="EMBL" id="CANTFL010001327">
    <property type="protein sequence ID" value="CAI5736800.1"/>
    <property type="molecule type" value="Genomic_DNA"/>
</dbReference>
<evidence type="ECO:0000256" key="2">
    <source>
        <dbReference type="SAM" id="MobiDB-lite"/>
    </source>
</evidence>
<evidence type="ECO:0000313" key="4">
    <source>
        <dbReference type="Proteomes" id="UP001162031"/>
    </source>
</evidence>
<sequence length="362" mass="39226">MQEVQGDAAFDSFPDERFRFGVGHSDGVEMLWLERQTDKKRWTCDVADVAAFAPADVVLPQKTVLHYVAASLKNSAVEGSSSGDAPRGPELVRVDADKTLQLEVLIQLGVADFAWAPKYVFPLTLVSPMSPAEAQTKQIALLTTQMQAVQHEVQLLKTQLQTVLQASAASLEAVAAGAPGASSLLVSGDARLPLVPVDIGTATNGSKALVTPPSRGAQVWGDIIGHPQHKLVQTDEIRETRNALGTTIRSHRQHTCKVCSLLRGTRSRASGTSYYCPECTERHNGGMVYLCDKTRPHDPSKYRNASCTQIWHLMWDNGKSIPQAGTASIRMRKKRKESDPTSQSDPKLSTASAKASSSDARN</sequence>
<comment type="caution">
    <text evidence="3">The sequence shown here is derived from an EMBL/GenBank/DDBJ whole genome shotgun (WGS) entry which is preliminary data.</text>
</comment>
<feature type="region of interest" description="Disordered" evidence="2">
    <location>
        <begin position="324"/>
        <end position="362"/>
    </location>
</feature>
<keyword evidence="1" id="KW-0175">Coiled coil</keyword>
<evidence type="ECO:0000313" key="3">
    <source>
        <dbReference type="EMBL" id="CAI5736800.1"/>
    </source>
</evidence>
<name>A0AAV0ULY8_HYABA</name>
<organism evidence="3 4">
    <name type="scientific">Hyaloperonospora brassicae</name>
    <name type="common">Brassica downy mildew</name>
    <name type="synonym">Peronospora brassicae</name>
    <dbReference type="NCBI Taxonomy" id="162125"/>
    <lineage>
        <taxon>Eukaryota</taxon>
        <taxon>Sar</taxon>
        <taxon>Stramenopiles</taxon>
        <taxon>Oomycota</taxon>
        <taxon>Peronosporomycetes</taxon>
        <taxon>Peronosporales</taxon>
        <taxon>Peronosporaceae</taxon>
        <taxon>Hyaloperonospora</taxon>
    </lineage>
</organism>
<keyword evidence="4" id="KW-1185">Reference proteome</keyword>
<feature type="coiled-coil region" evidence="1">
    <location>
        <begin position="132"/>
        <end position="159"/>
    </location>
</feature>
<dbReference type="Proteomes" id="UP001162031">
    <property type="component" value="Unassembled WGS sequence"/>
</dbReference>
<protein>
    <submittedName>
        <fullName evidence="3">Uncharacterized protein</fullName>
    </submittedName>
</protein>
<dbReference type="AlphaFoldDB" id="A0AAV0ULY8"/>